<evidence type="ECO:0000313" key="2">
    <source>
        <dbReference type="Proteomes" id="UP000468864"/>
    </source>
</evidence>
<dbReference type="Proteomes" id="UP000468864">
    <property type="component" value="Unassembled WGS sequence"/>
</dbReference>
<sequence length="83" mass="9062">MTVDRFVGEAPAVQYLVDGVIALGISGMGQQRAIPANHLRFLDFIEEWRSDRAYMLNSSLVADGKGGTEHSVHFDILTQAPSS</sequence>
<proteinExistence type="predicted"/>
<gene>
    <name evidence="1" type="ORF">GR206_09680</name>
</gene>
<dbReference type="EMBL" id="WUEP01000006">
    <property type="protein sequence ID" value="NEH91307.1"/>
    <property type="molecule type" value="Genomic_DNA"/>
</dbReference>
<accession>A0A6N9ZCW1</accession>
<comment type="caution">
    <text evidence="1">The sequence shown here is derived from an EMBL/GenBank/DDBJ whole genome shotgun (WGS) entry which is preliminary data.</text>
</comment>
<organism evidence="1 2">
    <name type="scientific">Rhizobium laguerreae</name>
    <dbReference type="NCBI Taxonomy" id="1076926"/>
    <lineage>
        <taxon>Bacteria</taxon>
        <taxon>Pseudomonadati</taxon>
        <taxon>Pseudomonadota</taxon>
        <taxon>Alphaproteobacteria</taxon>
        <taxon>Hyphomicrobiales</taxon>
        <taxon>Rhizobiaceae</taxon>
        <taxon>Rhizobium/Agrobacterium group</taxon>
        <taxon>Rhizobium</taxon>
    </lineage>
</organism>
<dbReference type="AlphaFoldDB" id="A0A6N9ZCW1"/>
<protein>
    <submittedName>
        <fullName evidence="1">Uncharacterized protein</fullName>
    </submittedName>
</protein>
<dbReference type="RefSeq" id="WP_163876774.1">
    <property type="nucleotide sequence ID" value="NZ_WUEP01000006.1"/>
</dbReference>
<name>A0A6N9ZCW1_9HYPH</name>
<reference evidence="1 2" key="1">
    <citation type="submission" date="2019-12" db="EMBL/GenBank/DDBJ databases">
        <title>Rhizobium genotypes associated with high levels of biological nitrogen fixation by grain legumes in a temperate-maritime cropping system.</title>
        <authorList>
            <person name="Maluk M."/>
            <person name="Francesc Ferrando Molina F."/>
            <person name="Lopez Del Egido L."/>
            <person name="Lafos M."/>
            <person name="Langarica-Fuentes A."/>
            <person name="Gebre Yohannes G."/>
            <person name="Young M.W."/>
            <person name="Martin P."/>
            <person name="Gantlett R."/>
            <person name="Kenicer G."/>
            <person name="Hawes C."/>
            <person name="Begg G.S."/>
            <person name="Quilliam R.S."/>
            <person name="Squire G.R."/>
            <person name="Poole P.S."/>
            <person name="Young P.W."/>
            <person name="Iannetta P.M."/>
            <person name="James E.K."/>
        </authorList>
    </citation>
    <scope>NUCLEOTIDE SEQUENCE [LARGE SCALE GENOMIC DNA]</scope>
    <source>
        <strain evidence="1 2">JHI2449</strain>
    </source>
</reference>
<evidence type="ECO:0000313" key="1">
    <source>
        <dbReference type="EMBL" id="NEH91307.1"/>
    </source>
</evidence>